<reference evidence="2 3" key="1">
    <citation type="submission" date="2021-06" db="EMBL/GenBank/DDBJ databases">
        <title>Chromosome-level genome assembly of the red-tail catfish (Hemibagrus wyckioides).</title>
        <authorList>
            <person name="Shao F."/>
        </authorList>
    </citation>
    <scope>NUCLEOTIDE SEQUENCE [LARGE SCALE GENOMIC DNA]</scope>
    <source>
        <strain evidence="2">EC202008001</strain>
        <tissue evidence="2">Blood</tissue>
    </source>
</reference>
<evidence type="ECO:0000313" key="3">
    <source>
        <dbReference type="Proteomes" id="UP000824219"/>
    </source>
</evidence>
<evidence type="ECO:0000313" key="2">
    <source>
        <dbReference type="EMBL" id="KAG7333683.1"/>
    </source>
</evidence>
<organism evidence="2 3">
    <name type="scientific">Hemibagrus wyckioides</name>
    <dbReference type="NCBI Taxonomy" id="337641"/>
    <lineage>
        <taxon>Eukaryota</taxon>
        <taxon>Metazoa</taxon>
        <taxon>Chordata</taxon>
        <taxon>Craniata</taxon>
        <taxon>Vertebrata</taxon>
        <taxon>Euteleostomi</taxon>
        <taxon>Actinopterygii</taxon>
        <taxon>Neopterygii</taxon>
        <taxon>Teleostei</taxon>
        <taxon>Ostariophysi</taxon>
        <taxon>Siluriformes</taxon>
        <taxon>Bagridae</taxon>
        <taxon>Hemibagrus</taxon>
    </lineage>
</organism>
<dbReference type="EMBL" id="JAHKSW010000003">
    <property type="protein sequence ID" value="KAG7333683.1"/>
    <property type="molecule type" value="Genomic_DNA"/>
</dbReference>
<gene>
    <name evidence="2" type="ORF">KOW79_002090</name>
</gene>
<feature type="region of interest" description="Disordered" evidence="1">
    <location>
        <begin position="1"/>
        <end position="42"/>
    </location>
</feature>
<dbReference type="Proteomes" id="UP000824219">
    <property type="component" value="Linkage Group LG03"/>
</dbReference>
<protein>
    <submittedName>
        <fullName evidence="2">Uncharacterized protein</fullName>
    </submittedName>
</protein>
<dbReference type="OrthoDB" id="3263820at2759"/>
<evidence type="ECO:0000256" key="1">
    <source>
        <dbReference type="SAM" id="MobiDB-lite"/>
    </source>
</evidence>
<feature type="compositionally biased region" description="Basic and acidic residues" evidence="1">
    <location>
        <begin position="1"/>
        <end position="13"/>
    </location>
</feature>
<name>A0A9D3P2Y4_9TELE</name>
<feature type="region of interest" description="Disordered" evidence="1">
    <location>
        <begin position="71"/>
        <end position="114"/>
    </location>
</feature>
<sequence length="114" mass="12283">MRLETGDNSDRKWSGRPKATTQSEEVNSLHDGQLTGQQLQAELKTGGNGSEFQCCGCGAAARLHSLPFRQTSRCKRRANRSTSPDKGIAQRTPPGLESPCADANDPVKSVTIAR</sequence>
<comment type="caution">
    <text evidence="2">The sequence shown here is derived from an EMBL/GenBank/DDBJ whole genome shotgun (WGS) entry which is preliminary data.</text>
</comment>
<accession>A0A9D3P2Y4</accession>
<keyword evidence="3" id="KW-1185">Reference proteome</keyword>
<dbReference type="AlphaFoldDB" id="A0A9D3P2Y4"/>
<proteinExistence type="predicted"/>